<dbReference type="PRINTS" id="PR00932">
    <property type="entry name" value="AMINO1PTASE"/>
</dbReference>
<dbReference type="SUPFAM" id="SSF101821">
    <property type="entry name" value="Aminopeptidase/glucanase lid domain"/>
    <property type="match status" value="1"/>
</dbReference>
<name>A0A1M6VS87_9BACT</name>
<evidence type="ECO:0000256" key="5">
    <source>
        <dbReference type="ARBA" id="ARBA00022723"/>
    </source>
</evidence>
<keyword evidence="7 9" id="KW-0862">Zinc</keyword>
<dbReference type="PANTHER" id="PTHR28570:SF2">
    <property type="entry name" value="M18 FAMILY AMINOPEPTIDASE 1-RELATED"/>
    <property type="match status" value="1"/>
</dbReference>
<dbReference type="EC" id="3.4.11.-" evidence="10"/>
<protein>
    <recommendedName>
        <fullName evidence="10">M18 family aminopeptidase</fullName>
        <ecNumber evidence="10">3.4.11.-</ecNumber>
    </recommendedName>
</protein>
<keyword evidence="5 9" id="KW-0479">Metal-binding</keyword>
<proteinExistence type="inferred from homology"/>
<dbReference type="InterPro" id="IPR001948">
    <property type="entry name" value="Peptidase_M18"/>
</dbReference>
<evidence type="ECO:0000256" key="9">
    <source>
        <dbReference type="RuleBase" id="RU004386"/>
    </source>
</evidence>
<dbReference type="Proteomes" id="UP000183994">
    <property type="component" value="Unassembled WGS sequence"/>
</dbReference>
<comment type="cofactor">
    <cofactor evidence="1 10">
        <name>Zn(2+)</name>
        <dbReference type="ChEBI" id="CHEBI:29105"/>
    </cofactor>
</comment>
<dbReference type="Gene3D" id="2.30.250.10">
    <property type="entry name" value="Aminopeptidase i, Domain 2"/>
    <property type="match status" value="1"/>
</dbReference>
<dbReference type="InterPro" id="IPR023358">
    <property type="entry name" value="Peptidase_M18_dom2"/>
</dbReference>
<keyword evidence="12" id="KW-1185">Reference proteome</keyword>
<keyword evidence="3 9" id="KW-0031">Aminopeptidase</keyword>
<dbReference type="GO" id="GO:0005737">
    <property type="term" value="C:cytoplasm"/>
    <property type="evidence" value="ECO:0007669"/>
    <property type="project" value="UniProtKB-ARBA"/>
</dbReference>
<dbReference type="Pfam" id="PF02127">
    <property type="entry name" value="Peptidase_M18"/>
    <property type="match status" value="1"/>
</dbReference>
<evidence type="ECO:0000256" key="7">
    <source>
        <dbReference type="ARBA" id="ARBA00022833"/>
    </source>
</evidence>
<evidence type="ECO:0000256" key="3">
    <source>
        <dbReference type="ARBA" id="ARBA00022438"/>
    </source>
</evidence>
<accession>A0A1M6VS87</accession>
<dbReference type="STRING" id="1121393.SAMN02745216_04184"/>
<evidence type="ECO:0000256" key="10">
    <source>
        <dbReference type="RuleBase" id="RU004387"/>
    </source>
</evidence>
<dbReference type="GO" id="GO:0008270">
    <property type="term" value="F:zinc ion binding"/>
    <property type="evidence" value="ECO:0007669"/>
    <property type="project" value="InterPro"/>
</dbReference>
<evidence type="ECO:0000256" key="2">
    <source>
        <dbReference type="ARBA" id="ARBA00008290"/>
    </source>
</evidence>
<dbReference type="GO" id="GO:0004177">
    <property type="term" value="F:aminopeptidase activity"/>
    <property type="evidence" value="ECO:0007669"/>
    <property type="project" value="UniProtKB-KW"/>
</dbReference>
<evidence type="ECO:0000313" key="11">
    <source>
        <dbReference type="EMBL" id="SHK84328.1"/>
    </source>
</evidence>
<evidence type="ECO:0000256" key="4">
    <source>
        <dbReference type="ARBA" id="ARBA00022670"/>
    </source>
</evidence>
<keyword evidence="4 9" id="KW-0645">Protease</keyword>
<dbReference type="OrthoDB" id="5288740at2"/>
<dbReference type="Gene3D" id="3.40.630.10">
    <property type="entry name" value="Zn peptidases"/>
    <property type="match status" value="1"/>
</dbReference>
<evidence type="ECO:0000256" key="6">
    <source>
        <dbReference type="ARBA" id="ARBA00022801"/>
    </source>
</evidence>
<dbReference type="GO" id="GO:0006508">
    <property type="term" value="P:proteolysis"/>
    <property type="evidence" value="ECO:0007669"/>
    <property type="project" value="UniProtKB-KW"/>
</dbReference>
<dbReference type="RefSeq" id="WP_073478211.1">
    <property type="nucleotide sequence ID" value="NZ_FQZU01000035.1"/>
</dbReference>
<keyword evidence="6 9" id="KW-0378">Hydrolase</keyword>
<gene>
    <name evidence="11" type="ORF">SAMN02745216_04184</name>
</gene>
<evidence type="ECO:0000256" key="1">
    <source>
        <dbReference type="ARBA" id="ARBA00001947"/>
    </source>
</evidence>
<evidence type="ECO:0000313" key="12">
    <source>
        <dbReference type="Proteomes" id="UP000183994"/>
    </source>
</evidence>
<dbReference type="PANTHER" id="PTHR28570">
    <property type="entry name" value="ASPARTYL AMINOPEPTIDASE"/>
    <property type="match status" value="1"/>
</dbReference>
<organism evidence="11 12">
    <name type="scientific">Desulfatibacillum alkenivorans DSM 16219</name>
    <dbReference type="NCBI Taxonomy" id="1121393"/>
    <lineage>
        <taxon>Bacteria</taxon>
        <taxon>Pseudomonadati</taxon>
        <taxon>Thermodesulfobacteriota</taxon>
        <taxon>Desulfobacteria</taxon>
        <taxon>Desulfobacterales</taxon>
        <taxon>Desulfatibacillaceae</taxon>
        <taxon>Desulfatibacillum</taxon>
    </lineage>
</organism>
<sequence>MAESLTKKQAQDLSKKLMRKPKLVWDALSKTEQGKAMKFAEGYKTFLDNAKTERRAVAEAEKLALAAGFTPVEEAGANDLVYKVWKNKCIILARLGNRPVADGLHIVASHIDSPRLDMKANPLYEDVDMAFFKTHYYGGIRKHQWFARPLALHGVAVNGKGESIDIRLGEDPNDPVFTVLDLLPHLARKLQAGKSLATAFEAERMNILLGSLPLGPEKTSDRFKLMAMNLLHEKYGLVEEDFLTAEIEAVPAGKAKDVGLDRSLIGAYGQDDRSCSYCAVQALMKLRKKPEFTGLAFLVDKEEIGSEGNTGAKSKFLETFIADLLELTGEGASARNIGSALMNSKALSGDVAPALDPDYQSVHEKNNAAKLGYGICMTKYTGSGGKSGASDAHAEHLGYVRKVFEDNKIVWQIGQLGKVDEGGGGTIAKFLAAHGMDVVDCGPPILGMHSPFEIGSKADMYMAFKAYAAFFEAG</sequence>
<reference evidence="12" key="1">
    <citation type="submission" date="2016-11" db="EMBL/GenBank/DDBJ databases">
        <authorList>
            <person name="Varghese N."/>
            <person name="Submissions S."/>
        </authorList>
    </citation>
    <scope>NUCLEOTIDE SEQUENCE [LARGE SCALE GENOMIC DNA]</scope>
    <source>
        <strain evidence="12">DSM 16219</strain>
    </source>
</reference>
<evidence type="ECO:0000256" key="8">
    <source>
        <dbReference type="ARBA" id="ARBA00023049"/>
    </source>
</evidence>
<dbReference type="GO" id="GO:0008237">
    <property type="term" value="F:metallopeptidase activity"/>
    <property type="evidence" value="ECO:0007669"/>
    <property type="project" value="UniProtKB-KW"/>
</dbReference>
<keyword evidence="8 9" id="KW-0482">Metalloprotease</keyword>
<dbReference type="AlphaFoldDB" id="A0A1M6VS87"/>
<dbReference type="SUPFAM" id="SSF53187">
    <property type="entry name" value="Zn-dependent exopeptidases"/>
    <property type="match status" value="1"/>
</dbReference>
<dbReference type="EMBL" id="FQZU01000035">
    <property type="protein sequence ID" value="SHK84328.1"/>
    <property type="molecule type" value="Genomic_DNA"/>
</dbReference>
<dbReference type="NCBIfam" id="NF002600">
    <property type="entry name" value="PRK02256.1"/>
    <property type="match status" value="1"/>
</dbReference>
<comment type="similarity">
    <text evidence="2 9">Belongs to the peptidase M18 family.</text>
</comment>